<reference evidence="1" key="1">
    <citation type="submission" date="2015-07" db="EMBL/GenBank/DDBJ databases">
        <title>Adaptation to a free-living lifestyle via gene acquisitions in the diplomonad Trepomonas sp. PC1.</title>
        <authorList>
            <person name="Xu F."/>
            <person name="Jerlstrom-Hultqvist J."/>
            <person name="Kolisko M."/>
            <person name="Simpson A.G.B."/>
            <person name="Roger A.J."/>
            <person name="Svard S.G."/>
            <person name="Andersson J.O."/>
        </authorList>
    </citation>
    <scope>NUCLEOTIDE SEQUENCE</scope>
    <source>
        <strain evidence="1">PC1</strain>
    </source>
</reference>
<dbReference type="GO" id="GO:0016301">
    <property type="term" value="F:kinase activity"/>
    <property type="evidence" value="ECO:0007669"/>
    <property type="project" value="UniProtKB-KW"/>
</dbReference>
<keyword evidence="1" id="KW-0808">Transferase</keyword>
<organism evidence="1">
    <name type="scientific">Trepomonas sp. PC1</name>
    <dbReference type="NCBI Taxonomy" id="1076344"/>
    <lineage>
        <taxon>Eukaryota</taxon>
        <taxon>Metamonada</taxon>
        <taxon>Diplomonadida</taxon>
        <taxon>Hexamitidae</taxon>
        <taxon>Hexamitinae</taxon>
        <taxon>Trepomonas</taxon>
    </lineage>
</organism>
<name>A0A146KAS8_9EUKA</name>
<dbReference type="Gene3D" id="3.40.50.300">
    <property type="entry name" value="P-loop containing nucleotide triphosphate hydrolases"/>
    <property type="match status" value="1"/>
</dbReference>
<gene>
    <name evidence="1" type="ORF">TPC1_15107</name>
</gene>
<dbReference type="InterPro" id="IPR027417">
    <property type="entry name" value="P-loop_NTPase"/>
</dbReference>
<dbReference type="AlphaFoldDB" id="A0A146KAS8"/>
<accession>A0A146KAS8</accession>
<feature type="non-terminal residue" evidence="1">
    <location>
        <position position="160"/>
    </location>
</feature>
<proteinExistence type="predicted"/>
<dbReference type="EMBL" id="GDID01003781">
    <property type="protein sequence ID" value="JAP92825.1"/>
    <property type="molecule type" value="Transcribed_RNA"/>
</dbReference>
<evidence type="ECO:0000313" key="1">
    <source>
        <dbReference type="EMBL" id="JAP92825.1"/>
    </source>
</evidence>
<protein>
    <submittedName>
        <fullName evidence="1">L-seryl-tRNA(Sec) kinase</fullName>
    </submittedName>
</protein>
<feature type="non-terminal residue" evidence="1">
    <location>
        <position position="1"/>
    </location>
</feature>
<sequence>SQICFLDLVERSAEKMLFVENNLPLPSSRRKLVQVAERAKKNIFFVEFDVALETLLLRNSERGGTIPNQVVEKLFDLSQLSGRSRANSKMVLQSDYDLNEVVQQIKVWEQIKFIEKTQMVQSKMQKDEVEQLSRQVLAEYAQRFQQQVQQLNQIRKEVVK</sequence>
<keyword evidence="1" id="KW-0418">Kinase</keyword>